<evidence type="ECO:0000313" key="1">
    <source>
        <dbReference type="EMBL" id="KDS35194.1"/>
    </source>
</evidence>
<reference evidence="1 2" key="1">
    <citation type="submission" date="2014-04" db="EMBL/GenBank/DDBJ databases">
        <authorList>
            <person name="Sears C."/>
            <person name="Carroll K."/>
            <person name="Sack B.R."/>
            <person name="Qadri F."/>
            <person name="Myers L.L."/>
            <person name="Chung G.-T."/>
            <person name="Escheverria P."/>
            <person name="Fraser C.M."/>
            <person name="Sadzewicz L."/>
            <person name="Shefchek K.A."/>
            <person name="Tallon L."/>
            <person name="Das S.P."/>
            <person name="Daugherty S."/>
            <person name="Mongodin E.F."/>
        </authorList>
    </citation>
    <scope>NUCLEOTIDE SEQUENCE [LARGE SCALE GENOMIC DNA]</scope>
    <source>
        <strain evidence="1 2">3776 D15 i</strain>
    </source>
</reference>
<dbReference type="Proteomes" id="UP000027850">
    <property type="component" value="Unassembled WGS sequence"/>
</dbReference>
<sequence>MGIEEKKNAYLKSGRRSLHTVIGTNIEFISILDYPIH</sequence>
<proteinExistence type="predicted"/>
<accession>A0AB34L3K6</accession>
<organism evidence="1 2">
    <name type="scientific">Parabacteroides distasonis str. 3776 D15 i</name>
    <dbReference type="NCBI Taxonomy" id="1339342"/>
    <lineage>
        <taxon>Bacteria</taxon>
        <taxon>Pseudomonadati</taxon>
        <taxon>Bacteroidota</taxon>
        <taxon>Bacteroidia</taxon>
        <taxon>Bacteroidales</taxon>
        <taxon>Tannerellaceae</taxon>
        <taxon>Parabacteroides</taxon>
    </lineage>
</organism>
<protein>
    <submittedName>
        <fullName evidence="1">Uncharacterized protein</fullName>
    </submittedName>
</protein>
<name>A0AB34L3K6_PARDI</name>
<gene>
    <name evidence="1" type="ORF">M091_2608</name>
</gene>
<evidence type="ECO:0000313" key="2">
    <source>
        <dbReference type="Proteomes" id="UP000027850"/>
    </source>
</evidence>
<dbReference type="AlphaFoldDB" id="A0AB34L3K6"/>
<dbReference type="EMBL" id="JNHK01000096">
    <property type="protein sequence ID" value="KDS35194.1"/>
    <property type="molecule type" value="Genomic_DNA"/>
</dbReference>
<comment type="caution">
    <text evidence="1">The sequence shown here is derived from an EMBL/GenBank/DDBJ whole genome shotgun (WGS) entry which is preliminary data.</text>
</comment>